<protein>
    <submittedName>
        <fullName evidence="2">Uncharacterized protein</fullName>
    </submittedName>
</protein>
<organism evidence="2 3">
    <name type="scientific">Tanacetum coccineum</name>
    <dbReference type="NCBI Taxonomy" id="301880"/>
    <lineage>
        <taxon>Eukaryota</taxon>
        <taxon>Viridiplantae</taxon>
        <taxon>Streptophyta</taxon>
        <taxon>Embryophyta</taxon>
        <taxon>Tracheophyta</taxon>
        <taxon>Spermatophyta</taxon>
        <taxon>Magnoliopsida</taxon>
        <taxon>eudicotyledons</taxon>
        <taxon>Gunneridae</taxon>
        <taxon>Pentapetalae</taxon>
        <taxon>asterids</taxon>
        <taxon>campanulids</taxon>
        <taxon>Asterales</taxon>
        <taxon>Asteraceae</taxon>
        <taxon>Asteroideae</taxon>
        <taxon>Anthemideae</taxon>
        <taxon>Anthemidinae</taxon>
        <taxon>Tanacetum</taxon>
    </lineage>
</organism>
<reference evidence="2" key="2">
    <citation type="submission" date="2022-01" db="EMBL/GenBank/DDBJ databases">
        <authorList>
            <person name="Yamashiro T."/>
            <person name="Shiraishi A."/>
            <person name="Satake H."/>
            <person name="Nakayama K."/>
        </authorList>
    </citation>
    <scope>NUCLEOTIDE SEQUENCE</scope>
</reference>
<keyword evidence="3" id="KW-1185">Reference proteome</keyword>
<evidence type="ECO:0000313" key="2">
    <source>
        <dbReference type="EMBL" id="GJT02148.1"/>
    </source>
</evidence>
<feature type="region of interest" description="Disordered" evidence="1">
    <location>
        <begin position="128"/>
        <end position="162"/>
    </location>
</feature>
<gene>
    <name evidence="2" type="ORF">Tco_0823317</name>
</gene>
<reference evidence="2" key="1">
    <citation type="journal article" date="2022" name="Int. J. Mol. Sci.">
        <title>Draft Genome of Tanacetum Coccineum: Genomic Comparison of Closely Related Tanacetum-Family Plants.</title>
        <authorList>
            <person name="Yamashiro T."/>
            <person name="Shiraishi A."/>
            <person name="Nakayama K."/>
            <person name="Satake H."/>
        </authorList>
    </citation>
    <scope>NUCLEOTIDE SEQUENCE</scope>
</reference>
<evidence type="ECO:0000256" key="1">
    <source>
        <dbReference type="SAM" id="MobiDB-lite"/>
    </source>
</evidence>
<feature type="compositionally biased region" description="Basic and acidic residues" evidence="1">
    <location>
        <begin position="128"/>
        <end position="139"/>
    </location>
</feature>
<proteinExistence type="predicted"/>
<sequence>MGWVVYSDAVVRSSDAVLVFVVTASRCIGDAVSSHCREILEQCWCRSVLLIGRINRGIAPVAIIDRQLPFEYTIASRSTGVMVMALPILNITHSAFRSMFEKLSGSNFNDLFRSPKMWNAVYDDHNEGKGKGKVKDKSYILKPKNPKPSAKEHRQKMISATTAKRWASEEELSCLPCRVDKE</sequence>
<dbReference type="Proteomes" id="UP001151760">
    <property type="component" value="Unassembled WGS sequence"/>
</dbReference>
<comment type="caution">
    <text evidence="2">The sequence shown here is derived from an EMBL/GenBank/DDBJ whole genome shotgun (WGS) entry which is preliminary data.</text>
</comment>
<accession>A0ABQ5ALX4</accession>
<evidence type="ECO:0000313" key="3">
    <source>
        <dbReference type="Proteomes" id="UP001151760"/>
    </source>
</evidence>
<name>A0ABQ5ALX4_9ASTR</name>
<dbReference type="EMBL" id="BQNB010012326">
    <property type="protein sequence ID" value="GJT02148.1"/>
    <property type="molecule type" value="Genomic_DNA"/>
</dbReference>